<reference evidence="15" key="1">
    <citation type="submission" date="2025-08" db="UniProtKB">
        <authorList>
            <consortium name="Ensembl"/>
        </authorList>
    </citation>
    <scope>IDENTIFICATION</scope>
</reference>
<proteinExistence type="predicted"/>
<feature type="domain" description="SRCR" evidence="14">
    <location>
        <begin position="1"/>
        <end position="104"/>
    </location>
</feature>
<keyword evidence="9" id="KW-0325">Glycoprotein</keyword>
<dbReference type="FunFam" id="3.10.250.10:FF:000007">
    <property type="entry name" value="Soluble scavenger receptor cysteine-rich domain-containing protein SSC5D"/>
    <property type="match status" value="2"/>
</dbReference>
<dbReference type="GO" id="GO:0016020">
    <property type="term" value="C:membrane"/>
    <property type="evidence" value="ECO:0007669"/>
    <property type="project" value="UniProtKB-SubCell"/>
</dbReference>
<dbReference type="PRINTS" id="PR00258">
    <property type="entry name" value="SPERACTRCPTR"/>
</dbReference>
<evidence type="ECO:0000256" key="2">
    <source>
        <dbReference type="ARBA" id="ARBA00022692"/>
    </source>
</evidence>
<evidence type="ECO:0000256" key="11">
    <source>
        <dbReference type="ARBA" id="ARBA00064153"/>
    </source>
</evidence>
<dbReference type="PROSITE" id="PS50287">
    <property type="entry name" value="SRCR_2"/>
    <property type="match status" value="3"/>
</dbReference>
<evidence type="ECO:0000256" key="3">
    <source>
        <dbReference type="ARBA" id="ARBA00022729"/>
    </source>
</evidence>
<name>A0A672RIA9_SINGR</name>
<dbReference type="FunFam" id="3.10.250.10:FF:000016">
    <property type="entry name" value="Scavenger receptor cysteine-rich protein type 12"/>
    <property type="match status" value="1"/>
</dbReference>
<keyword evidence="6" id="KW-0472">Membrane</keyword>
<keyword evidence="2" id="KW-0812">Transmembrane</keyword>
<evidence type="ECO:0000256" key="1">
    <source>
        <dbReference type="ARBA" id="ARBA00004167"/>
    </source>
</evidence>
<sequence>IKLENGFNACSGRVEIFYYPWGSPVLGTVCDNSWDLSDAAVVCREMGCGDAIAAKSAAYFGQGGGPVWLNDVNCVGNELTLTACESKKTEDYNLHYKDAGVICQCKLFHCHACKNIEKKILSVCRPCNVSNNTSTLVKLVNGTNSCSGRVEVFFDGRWGTVCDDGWDQSDAAVVCRELGCGNVIEAKNAAYFGQGSGLVWLSDLQCASYSTLRNCNSNGWGQNSCGHEKDAGVACQLNIKLVNGITSCSGQVEVFRDSQWGTVFDDGWDLSDAAVVCRQMGCGDAIEAIGGAYFGQMNGCRQNESPNS</sequence>
<dbReference type="PROSITE" id="PS00420">
    <property type="entry name" value="SRCR_1"/>
    <property type="match status" value="1"/>
</dbReference>
<evidence type="ECO:0000256" key="13">
    <source>
        <dbReference type="PROSITE-ProRule" id="PRU00196"/>
    </source>
</evidence>
<keyword evidence="16" id="KW-1185">Reference proteome</keyword>
<evidence type="ECO:0000256" key="5">
    <source>
        <dbReference type="ARBA" id="ARBA00022989"/>
    </source>
</evidence>
<dbReference type="Ensembl" id="ENSSGRT00000094140.1">
    <property type="protein sequence ID" value="ENSSGRP00000088436.1"/>
    <property type="gene ID" value="ENSSGRG00000044385.1"/>
</dbReference>
<feature type="disulfide bond" evidence="13">
    <location>
        <begin position="74"/>
        <end position="84"/>
    </location>
</feature>
<evidence type="ECO:0000256" key="6">
    <source>
        <dbReference type="ARBA" id="ARBA00023136"/>
    </source>
</evidence>
<keyword evidence="4" id="KW-0677">Repeat</keyword>
<dbReference type="Gene3D" id="3.10.250.10">
    <property type="entry name" value="SRCR-like domain"/>
    <property type="match status" value="3"/>
</dbReference>
<evidence type="ECO:0000256" key="10">
    <source>
        <dbReference type="ARBA" id="ARBA00058074"/>
    </source>
</evidence>
<evidence type="ECO:0000256" key="4">
    <source>
        <dbReference type="ARBA" id="ARBA00022737"/>
    </source>
</evidence>
<keyword evidence="7 13" id="KW-1015">Disulfide bond</keyword>
<feature type="domain" description="SRCR" evidence="14">
    <location>
        <begin position="239"/>
        <end position="308"/>
    </location>
</feature>
<evidence type="ECO:0000256" key="12">
    <source>
        <dbReference type="ARBA" id="ARBA00069168"/>
    </source>
</evidence>
<keyword evidence="3" id="KW-0732">Signal</keyword>
<dbReference type="SUPFAM" id="SSF56487">
    <property type="entry name" value="SRCR-like"/>
    <property type="match status" value="3"/>
</dbReference>
<evidence type="ECO:0000313" key="15">
    <source>
        <dbReference type="Ensembl" id="ENSSGRP00000088436.1"/>
    </source>
</evidence>
<dbReference type="InterPro" id="IPR036772">
    <property type="entry name" value="SRCR-like_dom_sf"/>
</dbReference>
<evidence type="ECO:0000259" key="14">
    <source>
        <dbReference type="PROSITE" id="PS50287"/>
    </source>
</evidence>
<dbReference type="AlphaFoldDB" id="A0A672RIA9"/>
<feature type="domain" description="SRCR" evidence="14">
    <location>
        <begin position="137"/>
        <end position="236"/>
    </location>
</feature>
<evidence type="ECO:0000256" key="8">
    <source>
        <dbReference type="ARBA" id="ARBA00023170"/>
    </source>
</evidence>
<dbReference type="PANTHER" id="PTHR19331">
    <property type="entry name" value="SCAVENGER RECEPTOR DOMAIN-CONTAINING"/>
    <property type="match status" value="1"/>
</dbReference>
<keyword evidence="5" id="KW-1133">Transmembrane helix</keyword>
<evidence type="ECO:0000256" key="7">
    <source>
        <dbReference type="ARBA" id="ARBA00023157"/>
    </source>
</evidence>
<organism evidence="15 16">
    <name type="scientific">Sinocyclocheilus grahami</name>
    <name type="common">Dianchi golden-line fish</name>
    <name type="synonym">Barbus grahami</name>
    <dbReference type="NCBI Taxonomy" id="75366"/>
    <lineage>
        <taxon>Eukaryota</taxon>
        <taxon>Metazoa</taxon>
        <taxon>Chordata</taxon>
        <taxon>Craniata</taxon>
        <taxon>Vertebrata</taxon>
        <taxon>Euteleostomi</taxon>
        <taxon>Actinopterygii</taxon>
        <taxon>Neopterygii</taxon>
        <taxon>Teleostei</taxon>
        <taxon>Ostariophysi</taxon>
        <taxon>Cypriniformes</taxon>
        <taxon>Cyprinidae</taxon>
        <taxon>Cyprininae</taxon>
        <taxon>Sinocyclocheilus</taxon>
    </lineage>
</organism>
<dbReference type="SMART" id="SM00202">
    <property type="entry name" value="SR"/>
    <property type="match status" value="3"/>
</dbReference>
<comment type="subcellular location">
    <subcellularLocation>
        <location evidence="1">Membrane</location>
        <topology evidence="1">Single-pass membrane protein</topology>
    </subcellularLocation>
</comment>
<dbReference type="Pfam" id="PF00530">
    <property type="entry name" value="SRCR"/>
    <property type="match status" value="3"/>
</dbReference>
<comment type="subunit">
    <text evidence="11">Interacts with LGALS1 and laminin.</text>
</comment>
<comment type="caution">
    <text evidence="13">Lacks conserved residue(s) required for the propagation of feature annotation.</text>
</comment>
<protein>
    <recommendedName>
        <fullName evidence="12">Soluble scavenger receptor cysteine-rich domain-containing protein SSC5D</fullName>
    </recommendedName>
</protein>
<comment type="function">
    <text evidence="10">Binds to extracellular matrix proteins. Binds to pathogen-associated molecular patterns (PAMPs) present on the cell walls of Gram-positive and Gram-negative bacteria and fungi, behaving as a pattern recognition receptor (PRR). Induces bacterial and fungal aggregation and subsequent inhibition of PAMP-induced cytokine release. Does not possess intrinsic bactericidal activity. May play a role in the innate defense and homeostasis of certain epithelial surfaces.</text>
</comment>
<reference evidence="15" key="2">
    <citation type="submission" date="2025-09" db="UniProtKB">
        <authorList>
            <consortium name="Ensembl"/>
        </authorList>
    </citation>
    <scope>IDENTIFICATION</scope>
</reference>
<dbReference type="Proteomes" id="UP000472262">
    <property type="component" value="Unassembled WGS sequence"/>
</dbReference>
<accession>A0A672RIA9</accession>
<evidence type="ECO:0000256" key="9">
    <source>
        <dbReference type="ARBA" id="ARBA00023180"/>
    </source>
</evidence>
<evidence type="ECO:0000313" key="16">
    <source>
        <dbReference type="Proteomes" id="UP000472262"/>
    </source>
</evidence>
<keyword evidence="8" id="KW-0675">Receptor</keyword>
<dbReference type="PANTHER" id="PTHR19331:SF482">
    <property type="entry name" value="SCAVENGER RECEPTOR CLASS A MEMBER 5"/>
    <property type="match status" value="1"/>
</dbReference>
<dbReference type="InterPro" id="IPR001190">
    <property type="entry name" value="SRCR"/>
</dbReference>